<keyword evidence="2" id="KW-1185">Reference proteome</keyword>
<gene>
    <name evidence="1" type="ORF">N7492_000962</name>
</gene>
<dbReference type="Proteomes" id="UP001146351">
    <property type="component" value="Unassembled WGS sequence"/>
</dbReference>
<dbReference type="EMBL" id="JAPQKO010000001">
    <property type="protein sequence ID" value="KAJ5183346.1"/>
    <property type="molecule type" value="Genomic_DNA"/>
</dbReference>
<protein>
    <submittedName>
        <fullName evidence="1">Uncharacterized protein</fullName>
    </submittedName>
</protein>
<reference evidence="1" key="2">
    <citation type="journal article" date="2023" name="IMA Fungus">
        <title>Comparative genomic study of the Penicillium genus elucidates a diverse pangenome and 15 lateral gene transfer events.</title>
        <authorList>
            <person name="Petersen C."/>
            <person name="Sorensen T."/>
            <person name="Nielsen M.R."/>
            <person name="Sondergaard T.E."/>
            <person name="Sorensen J.L."/>
            <person name="Fitzpatrick D.A."/>
            <person name="Frisvad J.C."/>
            <person name="Nielsen K.L."/>
        </authorList>
    </citation>
    <scope>NUCLEOTIDE SEQUENCE</scope>
    <source>
        <strain evidence="1">IBT 21917</strain>
    </source>
</reference>
<reference evidence="1" key="1">
    <citation type="submission" date="2022-11" db="EMBL/GenBank/DDBJ databases">
        <authorList>
            <person name="Petersen C."/>
        </authorList>
    </citation>
    <scope>NUCLEOTIDE SEQUENCE</scope>
    <source>
        <strain evidence="1">IBT 21917</strain>
    </source>
</reference>
<evidence type="ECO:0000313" key="2">
    <source>
        <dbReference type="Proteomes" id="UP001146351"/>
    </source>
</evidence>
<comment type="caution">
    <text evidence="1">The sequence shown here is derived from an EMBL/GenBank/DDBJ whole genome shotgun (WGS) entry which is preliminary data.</text>
</comment>
<proteinExistence type="predicted"/>
<name>A0A9W9IWV4_9EURO</name>
<sequence length="92" mass="10346">MTHAVRRKARAIASLVLNNQQPNPTQSRVCSKCHESKPLANFVSYQSRTIYTVQCSRCRDTSLRAKGRQPPRPPVAEPVAELVWVQIFVSPS</sequence>
<evidence type="ECO:0000313" key="1">
    <source>
        <dbReference type="EMBL" id="KAJ5183346.1"/>
    </source>
</evidence>
<accession>A0A9W9IWV4</accession>
<organism evidence="1 2">
    <name type="scientific">Penicillium capsulatum</name>
    <dbReference type="NCBI Taxonomy" id="69766"/>
    <lineage>
        <taxon>Eukaryota</taxon>
        <taxon>Fungi</taxon>
        <taxon>Dikarya</taxon>
        <taxon>Ascomycota</taxon>
        <taxon>Pezizomycotina</taxon>
        <taxon>Eurotiomycetes</taxon>
        <taxon>Eurotiomycetidae</taxon>
        <taxon>Eurotiales</taxon>
        <taxon>Aspergillaceae</taxon>
        <taxon>Penicillium</taxon>
    </lineage>
</organism>
<dbReference type="AlphaFoldDB" id="A0A9W9IWV4"/>